<dbReference type="EMBL" id="CP019477">
    <property type="protein sequence ID" value="UQC84202.1"/>
    <property type="molecule type" value="Genomic_DNA"/>
</dbReference>
<dbReference type="InterPro" id="IPR013154">
    <property type="entry name" value="ADH-like_N"/>
</dbReference>
<keyword evidence="5" id="KW-1185">Reference proteome</keyword>
<evidence type="ECO:0000259" key="3">
    <source>
        <dbReference type="SMART" id="SM00829"/>
    </source>
</evidence>
<dbReference type="KEGG" id="clup:CLUP02_09698"/>
<evidence type="ECO:0000256" key="2">
    <source>
        <dbReference type="ARBA" id="ARBA00023002"/>
    </source>
</evidence>
<accession>A0A9Q8WIN5</accession>
<dbReference type="RefSeq" id="XP_049145820.1">
    <property type="nucleotide sequence ID" value="XM_049288676.1"/>
</dbReference>
<dbReference type="Gene3D" id="3.90.180.10">
    <property type="entry name" value="Medium-chain alcohol dehydrogenases, catalytic domain"/>
    <property type="match status" value="1"/>
</dbReference>
<reference evidence="4" key="1">
    <citation type="journal article" date="2021" name="Mol. Plant Microbe Interact.">
        <title>Complete Genome Sequence of the Plant-Pathogenic Fungus Colletotrichum lupini.</title>
        <authorList>
            <person name="Baroncelli R."/>
            <person name="Pensec F."/>
            <person name="Da Lio D."/>
            <person name="Boufleur T."/>
            <person name="Vicente I."/>
            <person name="Sarrocco S."/>
            <person name="Picot A."/>
            <person name="Baraldi E."/>
            <person name="Sukno S."/>
            <person name="Thon M."/>
            <person name="Le Floch G."/>
        </authorList>
    </citation>
    <scope>NUCLEOTIDE SEQUENCE</scope>
    <source>
        <strain evidence="4">IMI 504893</strain>
    </source>
</reference>
<dbReference type="SMART" id="SM00829">
    <property type="entry name" value="PKS_ER"/>
    <property type="match status" value="1"/>
</dbReference>
<dbReference type="PANTHER" id="PTHR45348:SF2">
    <property type="entry name" value="ZINC-TYPE ALCOHOL DEHYDROGENASE-LIKE PROTEIN C2E1P3.01"/>
    <property type="match status" value="1"/>
</dbReference>
<dbReference type="InterPro" id="IPR047122">
    <property type="entry name" value="Trans-enoyl_RdTase-like"/>
</dbReference>
<dbReference type="Proteomes" id="UP000830671">
    <property type="component" value="Chromosome 5"/>
</dbReference>
<evidence type="ECO:0000313" key="4">
    <source>
        <dbReference type="EMBL" id="UQC84202.1"/>
    </source>
</evidence>
<gene>
    <name evidence="4" type="ORF">CLUP02_09698</name>
</gene>
<proteinExistence type="inferred from homology"/>
<dbReference type="InterPro" id="IPR011032">
    <property type="entry name" value="GroES-like_sf"/>
</dbReference>
<dbReference type="CDD" id="cd08249">
    <property type="entry name" value="enoyl_reductase_like"/>
    <property type="match status" value="1"/>
</dbReference>
<dbReference type="Gene3D" id="3.40.50.720">
    <property type="entry name" value="NAD(P)-binding Rossmann-like Domain"/>
    <property type="match status" value="1"/>
</dbReference>
<evidence type="ECO:0000313" key="5">
    <source>
        <dbReference type="Proteomes" id="UP000830671"/>
    </source>
</evidence>
<dbReference type="AlphaFoldDB" id="A0A9Q8WIN5"/>
<sequence length="355" mass="37882">MYYDIRIAYSDPQVTMSRNKAAWLTRAKTYPLKVDDAPFPTAGPGEVVIKNVVTALNPAEWKIQDMGIIVQNYPTILGADAAGFIEEVGDGVTHVKRGQRVTGYCTGLGKQNHEFGTFQLYSKADANLISPIPDDMSFESASALPLAIATAAVGLYKKQHLGLPLPSLNTRRTGKTILIWGGASSVGGTAVQLAVASGLRVVTTASQRNFDKVLELGAEVVLDYHSDTLVHDALKALSGADLVGVYDAISGPESLSPIGAILDQIGRRRVTVVLPTEGDYGKNVEISMMTAYQITQDPEEVQNPVWGDFVPGALRNGQLKPKPDAEVVGKGLESIQAGLDVLKQGVSATKLVIQL</sequence>
<feature type="domain" description="Enoyl reductase (ER)" evidence="3">
    <location>
        <begin position="28"/>
        <end position="353"/>
    </location>
</feature>
<dbReference type="InterPro" id="IPR020843">
    <property type="entry name" value="ER"/>
</dbReference>
<comment type="similarity">
    <text evidence="1">Belongs to the zinc-containing alcohol dehydrogenase family.</text>
</comment>
<dbReference type="GeneID" id="73343686"/>
<dbReference type="SUPFAM" id="SSF51735">
    <property type="entry name" value="NAD(P)-binding Rossmann-fold domains"/>
    <property type="match status" value="1"/>
</dbReference>
<dbReference type="InterPro" id="IPR036291">
    <property type="entry name" value="NAD(P)-bd_dom_sf"/>
</dbReference>
<protein>
    <recommendedName>
        <fullName evidence="3">Enoyl reductase (ER) domain-containing protein</fullName>
    </recommendedName>
</protein>
<dbReference type="SUPFAM" id="SSF50129">
    <property type="entry name" value="GroES-like"/>
    <property type="match status" value="1"/>
</dbReference>
<dbReference type="Pfam" id="PF00107">
    <property type="entry name" value="ADH_zinc_N"/>
    <property type="match status" value="1"/>
</dbReference>
<dbReference type="InterPro" id="IPR013149">
    <property type="entry name" value="ADH-like_C"/>
</dbReference>
<name>A0A9Q8WIN5_9PEZI</name>
<evidence type="ECO:0000256" key="1">
    <source>
        <dbReference type="ARBA" id="ARBA00008072"/>
    </source>
</evidence>
<dbReference type="GO" id="GO:0016651">
    <property type="term" value="F:oxidoreductase activity, acting on NAD(P)H"/>
    <property type="evidence" value="ECO:0007669"/>
    <property type="project" value="InterPro"/>
</dbReference>
<dbReference type="PANTHER" id="PTHR45348">
    <property type="entry name" value="HYPOTHETICAL OXIDOREDUCTASE (EUROFUNG)"/>
    <property type="match status" value="1"/>
</dbReference>
<keyword evidence="2" id="KW-0560">Oxidoreductase</keyword>
<organism evidence="4 5">
    <name type="scientific">Colletotrichum lupini</name>
    <dbReference type="NCBI Taxonomy" id="145971"/>
    <lineage>
        <taxon>Eukaryota</taxon>
        <taxon>Fungi</taxon>
        <taxon>Dikarya</taxon>
        <taxon>Ascomycota</taxon>
        <taxon>Pezizomycotina</taxon>
        <taxon>Sordariomycetes</taxon>
        <taxon>Hypocreomycetidae</taxon>
        <taxon>Glomerellales</taxon>
        <taxon>Glomerellaceae</taxon>
        <taxon>Colletotrichum</taxon>
        <taxon>Colletotrichum acutatum species complex</taxon>
    </lineage>
</organism>
<dbReference type="Pfam" id="PF08240">
    <property type="entry name" value="ADH_N"/>
    <property type="match status" value="1"/>
</dbReference>